<dbReference type="PANTHER" id="PTHR37162">
    <property type="entry name" value="HAT FAMILY DIMERISATION DOMAINCONTAINING PROTEIN-RELATED"/>
    <property type="match status" value="1"/>
</dbReference>
<accession>A0AAE1H2R9</accession>
<evidence type="ECO:0000313" key="1">
    <source>
        <dbReference type="EMBL" id="KAK3913483.1"/>
    </source>
</evidence>
<evidence type="ECO:0000313" key="2">
    <source>
        <dbReference type="Proteomes" id="UP001219518"/>
    </source>
</evidence>
<dbReference type="AlphaFoldDB" id="A0AAE1H2R9"/>
<reference evidence="1" key="1">
    <citation type="submission" date="2021-07" db="EMBL/GenBank/DDBJ databases">
        <authorList>
            <person name="Catto M.A."/>
            <person name="Jacobson A."/>
            <person name="Kennedy G."/>
            <person name="Labadie P."/>
            <person name="Hunt B.G."/>
            <person name="Srinivasan R."/>
        </authorList>
    </citation>
    <scope>NUCLEOTIDE SEQUENCE</scope>
    <source>
        <strain evidence="1">PL_HMW_Pooled</strain>
        <tissue evidence="1">Head</tissue>
    </source>
</reference>
<protein>
    <submittedName>
        <fullName evidence="1">Mediator of RNA polymerase II transcription subunit 23</fullName>
    </submittedName>
</protein>
<name>A0AAE1H2R9_9NEOP</name>
<keyword evidence="2" id="KW-1185">Reference proteome</keyword>
<comment type="caution">
    <text evidence="1">The sequence shown here is derived from an EMBL/GenBank/DDBJ whole genome shotgun (WGS) entry which is preliminary data.</text>
</comment>
<dbReference type="EMBL" id="JAHWGI010000322">
    <property type="protein sequence ID" value="KAK3913483.1"/>
    <property type="molecule type" value="Genomic_DNA"/>
</dbReference>
<organism evidence="1 2">
    <name type="scientific">Frankliniella fusca</name>
    <dbReference type="NCBI Taxonomy" id="407009"/>
    <lineage>
        <taxon>Eukaryota</taxon>
        <taxon>Metazoa</taxon>
        <taxon>Ecdysozoa</taxon>
        <taxon>Arthropoda</taxon>
        <taxon>Hexapoda</taxon>
        <taxon>Insecta</taxon>
        <taxon>Pterygota</taxon>
        <taxon>Neoptera</taxon>
        <taxon>Paraneoptera</taxon>
        <taxon>Thysanoptera</taxon>
        <taxon>Terebrantia</taxon>
        <taxon>Thripoidea</taxon>
        <taxon>Thripidae</taxon>
        <taxon>Frankliniella</taxon>
    </lineage>
</organism>
<dbReference type="PANTHER" id="PTHR37162:SF1">
    <property type="entry name" value="BED-TYPE DOMAIN-CONTAINING PROTEIN"/>
    <property type="match status" value="1"/>
</dbReference>
<proteinExistence type="predicted"/>
<gene>
    <name evidence="1" type="ORF">KUF71_022951</name>
</gene>
<reference evidence="1" key="2">
    <citation type="journal article" date="2023" name="BMC Genomics">
        <title>Pest status, molecular evolution, and epigenetic factors derived from the genome assembly of Frankliniella fusca, a thysanopteran phytovirus vector.</title>
        <authorList>
            <person name="Catto M.A."/>
            <person name="Labadie P.E."/>
            <person name="Jacobson A.L."/>
            <person name="Kennedy G.G."/>
            <person name="Srinivasan R."/>
            <person name="Hunt B.G."/>
        </authorList>
    </citation>
    <scope>NUCLEOTIDE SEQUENCE</scope>
    <source>
        <strain evidence="1">PL_HMW_Pooled</strain>
    </source>
</reference>
<sequence>MLVRKNRDDVGVWLDSDPTDKFKGICKWCSSAFTANTSTIEKHCKTSKHLAEQNQRKSNTSISRFVGPSSQDIKLNHKKAVSRAELVLSGCFAAHNIPMRFIDHLTPSLKLAFRDSSICKDIEMKRMKCTRVITNVIGASHKEDLREKLRNVKFSALTDESTPFNVKTAAIAVRFYDRTVSRIVTRFWDLSDVFPKDDFEAAREARGR</sequence>
<dbReference type="Proteomes" id="UP001219518">
    <property type="component" value="Unassembled WGS sequence"/>
</dbReference>